<evidence type="ECO:0000256" key="2">
    <source>
        <dbReference type="ARBA" id="ARBA00009069"/>
    </source>
</evidence>
<evidence type="ECO:0000313" key="6">
    <source>
        <dbReference type="EMBL" id="KAH3685453.1"/>
    </source>
</evidence>
<dbReference type="EMBL" id="JAEUBG010001988">
    <property type="protein sequence ID" value="KAH3685453.1"/>
    <property type="molecule type" value="Genomic_DNA"/>
</dbReference>
<evidence type="ECO:0000259" key="4">
    <source>
        <dbReference type="Pfam" id="PF08622"/>
    </source>
</evidence>
<protein>
    <recommendedName>
        <fullName evidence="8">Survival factor 1</fullName>
    </recommendedName>
</protein>
<evidence type="ECO:0008006" key="8">
    <source>
        <dbReference type="Google" id="ProtNLM"/>
    </source>
</evidence>
<dbReference type="InterPro" id="IPR013931">
    <property type="entry name" value="Svf1-like_N"/>
</dbReference>
<proteinExistence type="inferred from homology"/>
<gene>
    <name evidence="6" type="ORF">WICPIJ_003568</name>
</gene>
<dbReference type="GO" id="GO:0005737">
    <property type="term" value="C:cytoplasm"/>
    <property type="evidence" value="ECO:0007669"/>
    <property type="project" value="UniProtKB-SubCell"/>
</dbReference>
<comment type="caution">
    <text evidence="6">The sequence shown here is derived from an EMBL/GenBank/DDBJ whole genome shotgun (WGS) entry which is preliminary data.</text>
</comment>
<dbReference type="InterPro" id="IPR033394">
    <property type="entry name" value="Svf1-like_C"/>
</dbReference>
<comment type="subcellular location">
    <subcellularLocation>
        <location evidence="1">Cytoplasm</location>
    </subcellularLocation>
</comment>
<evidence type="ECO:0000256" key="3">
    <source>
        <dbReference type="ARBA" id="ARBA00022490"/>
    </source>
</evidence>
<comment type="similarity">
    <text evidence="2">Belongs to the SVF1 family.</text>
</comment>
<feature type="domain" description="Svf1-like N-terminal" evidence="4">
    <location>
        <begin position="56"/>
        <end position="219"/>
    </location>
</feature>
<keyword evidence="7" id="KW-1185">Reference proteome</keyword>
<dbReference type="SUPFAM" id="SSF159245">
    <property type="entry name" value="AttH-like"/>
    <property type="match status" value="1"/>
</dbReference>
<evidence type="ECO:0000259" key="5">
    <source>
        <dbReference type="Pfam" id="PF17187"/>
    </source>
</evidence>
<evidence type="ECO:0000313" key="7">
    <source>
        <dbReference type="Proteomes" id="UP000774326"/>
    </source>
</evidence>
<dbReference type="PANTHER" id="PTHR47107:SF1">
    <property type="entry name" value="CERAMIDE-BINDING PROTEIN SVF1-RELATED"/>
    <property type="match status" value="1"/>
</dbReference>
<dbReference type="InterPro" id="IPR051385">
    <property type="entry name" value="Ceramide-binding_SVF1"/>
</dbReference>
<feature type="domain" description="Svf1-like C-terminal" evidence="5">
    <location>
        <begin position="221"/>
        <end position="376"/>
    </location>
</feature>
<name>A0A9P8Q7D1_WICPI</name>
<organism evidence="6 7">
    <name type="scientific">Wickerhamomyces pijperi</name>
    <name type="common">Yeast</name>
    <name type="synonym">Pichia pijperi</name>
    <dbReference type="NCBI Taxonomy" id="599730"/>
    <lineage>
        <taxon>Eukaryota</taxon>
        <taxon>Fungi</taxon>
        <taxon>Dikarya</taxon>
        <taxon>Ascomycota</taxon>
        <taxon>Saccharomycotina</taxon>
        <taxon>Saccharomycetes</taxon>
        <taxon>Phaffomycetales</taxon>
        <taxon>Wickerhamomycetaceae</taxon>
        <taxon>Wickerhamomyces</taxon>
    </lineage>
</organism>
<dbReference type="AlphaFoldDB" id="A0A9P8Q7D1"/>
<reference evidence="6" key="2">
    <citation type="submission" date="2021-01" db="EMBL/GenBank/DDBJ databases">
        <authorList>
            <person name="Schikora-Tamarit M.A."/>
        </authorList>
    </citation>
    <scope>NUCLEOTIDE SEQUENCE</scope>
    <source>
        <strain evidence="6">CBS2887</strain>
    </source>
</reference>
<dbReference type="Pfam" id="PF17187">
    <property type="entry name" value="Svf1_C"/>
    <property type="match status" value="1"/>
</dbReference>
<accession>A0A9P8Q7D1</accession>
<dbReference type="Pfam" id="PF08622">
    <property type="entry name" value="Svf1"/>
    <property type="match status" value="1"/>
</dbReference>
<evidence type="ECO:0000256" key="1">
    <source>
        <dbReference type="ARBA" id="ARBA00004496"/>
    </source>
</evidence>
<keyword evidence="3" id="KW-0963">Cytoplasm</keyword>
<sequence length="379" mass="41983">MLKWVQSGISAVTGMAEPEYGPEYIHSITDTVKDKQPFTEATAEDFKWQKPESTNVETQTFYFTDLNQGLIGFAQVIHSNIIGMITTAQFTFKIYNTKTAEQIWTSTKLEDFVIKGANIYAKNLSIELSEDGSTFHIVSKVNPESEVDLTITKVAPAAKIGKDGTTIYGDNIEEPWGTMRHVFWPRNTVTGEIKSTKEGSSTGQTFKIDGKSMFVMAMQGMKPHHAAAKWNFLNFQGEKASVVLMEFTTPKSYASTTVSVAFVSSDEGIIATSVKNDCKHLNTKPDGEVGWDVPQALEFDLHGVNTSNEPVEAKITGDLILVERVDVMAEIPQFVKNIVSGVAGTKPYVYQFWNDFTLEVGDIKETSIGYAETTFITLE</sequence>
<dbReference type="OrthoDB" id="2590239at2759"/>
<reference evidence="6" key="1">
    <citation type="journal article" date="2021" name="Open Biol.">
        <title>Shared evolutionary footprints suggest mitochondrial oxidative damage underlies multiple complex I losses in fungi.</title>
        <authorList>
            <person name="Schikora-Tamarit M.A."/>
            <person name="Marcet-Houben M."/>
            <person name="Nosek J."/>
            <person name="Gabaldon T."/>
        </authorList>
    </citation>
    <scope>NUCLEOTIDE SEQUENCE</scope>
    <source>
        <strain evidence="6">CBS2887</strain>
    </source>
</reference>
<dbReference type="GO" id="GO:0006979">
    <property type="term" value="P:response to oxidative stress"/>
    <property type="evidence" value="ECO:0007669"/>
    <property type="project" value="InterPro"/>
</dbReference>
<dbReference type="Proteomes" id="UP000774326">
    <property type="component" value="Unassembled WGS sequence"/>
</dbReference>
<dbReference type="PANTHER" id="PTHR47107">
    <property type="entry name" value="SVF1-LIKE PROTEIN YDR222W-RELATED"/>
    <property type="match status" value="1"/>
</dbReference>